<dbReference type="RefSeq" id="XP_038064952.1">
    <property type="nucleotide sequence ID" value="XM_038209024.1"/>
</dbReference>
<dbReference type="InterPro" id="IPR013162">
    <property type="entry name" value="CD80_C2-set"/>
</dbReference>
<organism evidence="11 12">
    <name type="scientific">Patiria miniata</name>
    <name type="common">Bat star</name>
    <name type="synonym">Asterina miniata</name>
    <dbReference type="NCBI Taxonomy" id="46514"/>
    <lineage>
        <taxon>Eukaryota</taxon>
        <taxon>Metazoa</taxon>
        <taxon>Echinodermata</taxon>
        <taxon>Eleutherozoa</taxon>
        <taxon>Asterozoa</taxon>
        <taxon>Asteroidea</taxon>
        <taxon>Valvatacea</taxon>
        <taxon>Valvatida</taxon>
        <taxon>Asterinidae</taxon>
        <taxon>Patiria</taxon>
    </lineage>
</organism>
<evidence type="ECO:0000256" key="4">
    <source>
        <dbReference type="ARBA" id="ARBA00023125"/>
    </source>
</evidence>
<dbReference type="Gene3D" id="2.60.40.10">
    <property type="entry name" value="Immunoglobulins"/>
    <property type="match status" value="8"/>
</dbReference>
<evidence type="ECO:0000256" key="6">
    <source>
        <dbReference type="ARBA" id="ARBA00023157"/>
    </source>
</evidence>
<evidence type="ECO:0000256" key="2">
    <source>
        <dbReference type="ARBA" id="ARBA00022692"/>
    </source>
</evidence>
<dbReference type="Pfam" id="PF07686">
    <property type="entry name" value="V-set"/>
    <property type="match status" value="1"/>
</dbReference>
<keyword evidence="5" id="KW-0472">Membrane</keyword>
<dbReference type="GO" id="GO:0050839">
    <property type="term" value="F:cell adhesion molecule binding"/>
    <property type="evidence" value="ECO:0007669"/>
    <property type="project" value="TreeGrafter"/>
</dbReference>
<dbReference type="OrthoDB" id="8825892at2759"/>
<feature type="domain" description="Ig-like" evidence="9">
    <location>
        <begin position="798"/>
        <end position="888"/>
    </location>
</feature>
<name>A0A914AMI9_PATMI</name>
<dbReference type="Gene3D" id="1.10.150.130">
    <property type="match status" value="1"/>
</dbReference>
<accession>A0A914AMI9</accession>
<feature type="domain" description="Ig-like" evidence="9">
    <location>
        <begin position="247"/>
        <end position="359"/>
    </location>
</feature>
<dbReference type="PROSITE" id="PS50853">
    <property type="entry name" value="FN3"/>
    <property type="match status" value="1"/>
</dbReference>
<evidence type="ECO:0000256" key="5">
    <source>
        <dbReference type="ARBA" id="ARBA00023136"/>
    </source>
</evidence>
<dbReference type="InterPro" id="IPR010998">
    <property type="entry name" value="Integrase_recombinase_N"/>
</dbReference>
<keyword evidence="6" id="KW-1015">Disulfide bond</keyword>
<dbReference type="SMART" id="SM00408">
    <property type="entry name" value="IGc2"/>
    <property type="match status" value="3"/>
</dbReference>
<dbReference type="GO" id="GO:0098609">
    <property type="term" value="P:cell-cell adhesion"/>
    <property type="evidence" value="ECO:0007669"/>
    <property type="project" value="TreeGrafter"/>
</dbReference>
<dbReference type="InterPro" id="IPR003599">
    <property type="entry name" value="Ig_sub"/>
</dbReference>
<dbReference type="PROSITE" id="PS50835">
    <property type="entry name" value="IG_LIKE"/>
    <property type="match status" value="7"/>
</dbReference>
<dbReference type="EnsemblMetazoa" id="XM_038209024.1">
    <property type="protein sequence ID" value="XP_038064952.1"/>
    <property type="gene ID" value="LOC119735326"/>
</dbReference>
<dbReference type="Pfam" id="PF13895">
    <property type="entry name" value="Ig_2"/>
    <property type="match status" value="1"/>
</dbReference>
<dbReference type="GO" id="GO:0005911">
    <property type="term" value="C:cell-cell junction"/>
    <property type="evidence" value="ECO:0007669"/>
    <property type="project" value="TreeGrafter"/>
</dbReference>
<sequence length="1097" mass="117746">MSQSDIQPQPVGGNQEILQAIQALTNAIDSKVQSACKKQKLTDTPTFKRDGNQQQFSHCEKVLNLIKTSLQNIETLDLDEAKSNLKEAIKATKERQKLIRLADRSELGWGVVKEYVADTLAEDSSDEKRIKKVSKGRIHHDQVQGFMDKVGDLGFIKTRDYQVPGQPIPICTLHTSHLSSTGSKSTAELAAAAVKWVHSLAGLPSPTDNSIVKMALQGFKRQNSSPTIRKDPITPDILTKLHTFFPPTVHAQTVTVTLLPVSTVQGQSATLTCTFSLDGPGAFNNVEWRQRGTLIADFYNGAQTPTYGTGFSEPDYVASRNDSMSTLTIASTHLSVDDGGYSCMVSYKDGFTNYHGAATSHLIVYVFPSSITLSDLTGSYPSTGGTSYLIEGMARQFTCEVPGINPGASFTWSLDGGVITPDNTVNVTGADKLTTSTSLATVSPAWNSHGEMLQCQASNKDGHDGISISVTLDIKVPPKTSSMSMYDSNGAFAPGGSVSVDQDASHTFTCQTQSRPAATIQWDVGSPSYQESIIGPTNPGPGNGLVDTTRTWTFTSNRTNHRQDVKCTANTSESQQPYPTVMVTLNVNGPPDMPVISGNAGSTSMTENDSIVLTCTADMGYPDDWTLVWSNGGSPGPTTSSSASGDRYSFTSTLDYTPRRQDNGNTITCTANRAPWIPGPVGSLGPIDVKFCASSLTVTGSDATAGSTVTLRCETTESSNPATTLTWYKGSVQLTTPTDQPNTPGDNGGRVTTVNYTTDVLDRTNNGDVYKCCATNPTISSCVTLLCNTHTLNVGYPPDFTSLTQTPQTPVTEGIDVTLTCTVDANPSTVDITWKRNDPGDAFNPTNGLTSTLTLSNIRREQAGYYTCTANNGVPTDNPADVVSSSVTVIVHYEVNVTNKAMNKVGVKNGDTAVLTCIVVGNPKPVMEWYWPNNTEIFSDTDGGKFLITNETSGGDGVFELEVTSKLTVKTVDSQVDYGIYICISSNGIGKEDSLNITLTGTRRPDKPTRVEITERTAESLTVTWTPGYDGGETQSFRVSCIKTSDSTDVFTEDTDWKTTSTATGLDDYTEYEIRVYAKNSIGESIGYGNATGYTLR</sequence>
<dbReference type="SMART" id="SM00060">
    <property type="entry name" value="FN3"/>
    <property type="match status" value="1"/>
</dbReference>
<feature type="domain" description="Fibronectin type-III" evidence="10">
    <location>
        <begin position="1007"/>
        <end position="1097"/>
    </location>
</feature>
<evidence type="ECO:0000256" key="7">
    <source>
        <dbReference type="ARBA" id="ARBA00023180"/>
    </source>
</evidence>
<feature type="domain" description="Ig-like" evidence="9">
    <location>
        <begin position="680"/>
        <end position="784"/>
    </location>
</feature>
<proteinExistence type="predicted"/>
<dbReference type="Pfam" id="PF08205">
    <property type="entry name" value="C2-set_2"/>
    <property type="match status" value="3"/>
</dbReference>
<dbReference type="SUPFAM" id="SSF48726">
    <property type="entry name" value="Immunoglobulin"/>
    <property type="match status" value="7"/>
</dbReference>
<dbReference type="SUPFAM" id="SSF47823">
    <property type="entry name" value="lambda integrase-like, N-terminal domain"/>
    <property type="match status" value="1"/>
</dbReference>
<keyword evidence="7" id="KW-0325">Glycoprotein</keyword>
<dbReference type="InterPro" id="IPR036116">
    <property type="entry name" value="FN3_sf"/>
</dbReference>
<dbReference type="InterPro" id="IPR007110">
    <property type="entry name" value="Ig-like_dom"/>
</dbReference>
<feature type="domain" description="Ig-like" evidence="9">
    <location>
        <begin position="591"/>
        <end position="672"/>
    </location>
</feature>
<feature type="domain" description="Ig-like" evidence="9">
    <location>
        <begin position="368"/>
        <end position="473"/>
    </location>
</feature>
<dbReference type="Pfam" id="PF13927">
    <property type="entry name" value="Ig_3"/>
    <property type="match status" value="2"/>
</dbReference>
<dbReference type="SUPFAM" id="SSF49265">
    <property type="entry name" value="Fibronectin type III"/>
    <property type="match status" value="1"/>
</dbReference>
<keyword evidence="12" id="KW-1185">Reference proteome</keyword>
<dbReference type="CDD" id="cd00063">
    <property type="entry name" value="FN3"/>
    <property type="match status" value="1"/>
</dbReference>
<dbReference type="PANTHER" id="PTHR11640:SF31">
    <property type="entry name" value="IRREGULAR CHIASM C-ROUGHEST PROTEIN-RELATED"/>
    <property type="match status" value="1"/>
</dbReference>
<comment type="subcellular location">
    <subcellularLocation>
        <location evidence="1">Membrane</location>
        <topology evidence="1">Single-pass type I membrane protein</topology>
    </subcellularLocation>
</comment>
<dbReference type="InterPro" id="IPR003598">
    <property type="entry name" value="Ig_sub2"/>
</dbReference>
<dbReference type="GO" id="GO:0005886">
    <property type="term" value="C:plasma membrane"/>
    <property type="evidence" value="ECO:0007669"/>
    <property type="project" value="TreeGrafter"/>
</dbReference>
<dbReference type="InterPro" id="IPR036179">
    <property type="entry name" value="Ig-like_dom_sf"/>
</dbReference>
<dbReference type="AlphaFoldDB" id="A0A914AMI9"/>
<evidence type="ECO:0000313" key="12">
    <source>
        <dbReference type="Proteomes" id="UP000887568"/>
    </source>
</evidence>
<evidence type="ECO:0000256" key="3">
    <source>
        <dbReference type="ARBA" id="ARBA00022989"/>
    </source>
</evidence>
<evidence type="ECO:0000313" key="11">
    <source>
        <dbReference type="EnsemblMetazoa" id="XP_038064952.1"/>
    </source>
</evidence>
<evidence type="ECO:0000256" key="8">
    <source>
        <dbReference type="ARBA" id="ARBA00023319"/>
    </source>
</evidence>
<dbReference type="InterPro" id="IPR003961">
    <property type="entry name" value="FN3_dom"/>
</dbReference>
<feature type="domain" description="Ig-like" evidence="9">
    <location>
        <begin position="907"/>
        <end position="998"/>
    </location>
</feature>
<evidence type="ECO:0000259" key="9">
    <source>
        <dbReference type="PROSITE" id="PS50835"/>
    </source>
</evidence>
<dbReference type="InterPro" id="IPR051275">
    <property type="entry name" value="Cell_adhesion_signaling"/>
</dbReference>
<evidence type="ECO:0000259" key="10">
    <source>
        <dbReference type="PROSITE" id="PS50853"/>
    </source>
</evidence>
<dbReference type="Proteomes" id="UP000887568">
    <property type="component" value="Unplaced"/>
</dbReference>
<protein>
    <submittedName>
        <fullName evidence="11">Uncharacterized protein</fullName>
    </submittedName>
</protein>
<reference evidence="11" key="1">
    <citation type="submission" date="2022-11" db="UniProtKB">
        <authorList>
            <consortium name="EnsemblMetazoa"/>
        </authorList>
    </citation>
    <scope>IDENTIFICATION</scope>
</reference>
<keyword evidence="8" id="KW-0393">Immunoglobulin domain</keyword>
<dbReference type="InterPro" id="IPR013106">
    <property type="entry name" value="Ig_V-set"/>
</dbReference>
<dbReference type="GO" id="GO:0003677">
    <property type="term" value="F:DNA binding"/>
    <property type="evidence" value="ECO:0007669"/>
    <property type="project" value="UniProtKB-KW"/>
</dbReference>
<keyword evidence="3" id="KW-1133">Transmembrane helix</keyword>
<dbReference type="PANTHER" id="PTHR11640">
    <property type="entry name" value="NEPHRIN"/>
    <property type="match status" value="1"/>
</dbReference>
<dbReference type="OMA" id="TLLCNTH"/>
<feature type="domain" description="Ig-like" evidence="9">
    <location>
        <begin position="478"/>
        <end position="584"/>
    </location>
</feature>
<dbReference type="InterPro" id="IPR013783">
    <property type="entry name" value="Ig-like_fold"/>
</dbReference>
<evidence type="ECO:0000256" key="1">
    <source>
        <dbReference type="ARBA" id="ARBA00004479"/>
    </source>
</evidence>
<dbReference type="GeneID" id="119735326"/>
<keyword evidence="4" id="KW-0238">DNA-binding</keyword>
<dbReference type="SMART" id="SM00409">
    <property type="entry name" value="IG"/>
    <property type="match status" value="5"/>
</dbReference>
<dbReference type="Pfam" id="PF00041">
    <property type="entry name" value="fn3"/>
    <property type="match status" value="1"/>
</dbReference>
<keyword evidence="2" id="KW-0812">Transmembrane</keyword>